<feature type="region of interest" description="Disordered" evidence="1">
    <location>
        <begin position="235"/>
        <end position="276"/>
    </location>
</feature>
<dbReference type="WBParaSite" id="Pan_g11743.t1">
    <property type="protein sequence ID" value="Pan_g11743.t1"/>
    <property type="gene ID" value="Pan_g11743"/>
</dbReference>
<keyword evidence="2" id="KW-1185">Reference proteome</keyword>
<proteinExistence type="predicted"/>
<dbReference type="Proteomes" id="UP000492821">
    <property type="component" value="Unassembled WGS sequence"/>
</dbReference>
<name>A0A7E4URB2_PANRE</name>
<reference evidence="2" key="1">
    <citation type="journal article" date="2013" name="Genetics">
        <title>The draft genome and transcriptome of Panagrellus redivivus are shaped by the harsh demands of a free-living lifestyle.</title>
        <authorList>
            <person name="Srinivasan J."/>
            <person name="Dillman A.R."/>
            <person name="Macchietto M.G."/>
            <person name="Heikkinen L."/>
            <person name="Lakso M."/>
            <person name="Fracchia K.M."/>
            <person name="Antoshechkin I."/>
            <person name="Mortazavi A."/>
            <person name="Wong G."/>
            <person name="Sternberg P.W."/>
        </authorList>
    </citation>
    <scope>NUCLEOTIDE SEQUENCE [LARGE SCALE GENOMIC DNA]</scope>
    <source>
        <strain evidence="2">MT8872</strain>
    </source>
</reference>
<evidence type="ECO:0000256" key="1">
    <source>
        <dbReference type="SAM" id="MobiDB-lite"/>
    </source>
</evidence>
<sequence length="304" mass="33217">MLSASSVRRRSVKFTDRPPQVVRYSYHAGADASTSLFAANSAVGAIMPLTRNRPRLGAREPTYANYNPGPAEPLYDTVPATSSPVVNNITISTPTARRYPVTGAGVSRVAIGEPNNVGYVSVHQRRPEANTYYQHPVTAVPPHNHRQGIVFEELPEETTDETADEFEEINLHIFDCSSQFTEAINKVIQAKQFLVDNESKIPLHDYDKLLKKVDKVIAEGRNRLAAVVPDALDSDVSMSKSSRLNSSSTQTATTTASPSPTSMANTSSNGGEPVLDASFIQRHGPQLMHLLQSVCNEQNMAKRN</sequence>
<accession>A0A7E4URB2</accession>
<feature type="compositionally biased region" description="Low complexity" evidence="1">
    <location>
        <begin position="237"/>
        <end position="269"/>
    </location>
</feature>
<evidence type="ECO:0000313" key="2">
    <source>
        <dbReference type="Proteomes" id="UP000492821"/>
    </source>
</evidence>
<dbReference type="AlphaFoldDB" id="A0A7E4URB2"/>
<protein>
    <submittedName>
        <fullName evidence="3">Uncharacterized protein</fullName>
    </submittedName>
</protein>
<evidence type="ECO:0000313" key="3">
    <source>
        <dbReference type="WBParaSite" id="Pan_g11743.t1"/>
    </source>
</evidence>
<organism evidence="2 3">
    <name type="scientific">Panagrellus redivivus</name>
    <name type="common">Microworm</name>
    <dbReference type="NCBI Taxonomy" id="6233"/>
    <lineage>
        <taxon>Eukaryota</taxon>
        <taxon>Metazoa</taxon>
        <taxon>Ecdysozoa</taxon>
        <taxon>Nematoda</taxon>
        <taxon>Chromadorea</taxon>
        <taxon>Rhabditida</taxon>
        <taxon>Tylenchina</taxon>
        <taxon>Panagrolaimomorpha</taxon>
        <taxon>Panagrolaimoidea</taxon>
        <taxon>Panagrolaimidae</taxon>
        <taxon>Panagrellus</taxon>
    </lineage>
</organism>
<reference evidence="3" key="2">
    <citation type="submission" date="2020-10" db="UniProtKB">
        <authorList>
            <consortium name="WormBaseParasite"/>
        </authorList>
    </citation>
    <scope>IDENTIFICATION</scope>
</reference>